<name>A0ABW7DE60_9PSED</name>
<keyword evidence="2" id="KW-1185">Reference proteome</keyword>
<evidence type="ECO:0000313" key="2">
    <source>
        <dbReference type="Proteomes" id="UP001605918"/>
    </source>
</evidence>
<dbReference type="EMBL" id="JBIEIL010000009">
    <property type="protein sequence ID" value="MFG6206347.1"/>
    <property type="molecule type" value="Genomic_DNA"/>
</dbReference>
<reference evidence="1 2" key="1">
    <citation type="submission" date="2024-10" db="EMBL/GenBank/DDBJ databases">
        <title>Whole genome of Pseudomonas sp Strain RB5.</title>
        <authorList>
            <person name="Selami N."/>
        </authorList>
    </citation>
    <scope>NUCLEOTIDE SEQUENCE [LARGE SCALE GENOMIC DNA]</scope>
    <source>
        <strain evidence="1 2">RB5</strain>
    </source>
</reference>
<protein>
    <submittedName>
        <fullName evidence="1">Uncharacterized protein</fullName>
    </submittedName>
</protein>
<gene>
    <name evidence="1" type="ORF">ACGSLL_18450</name>
</gene>
<accession>A0ABW7DE60</accession>
<sequence length="1131" mass="127075">MSKIFNSLMLDTFNHKVDSVTEFNKAGLITNSLVGVLKDVPTLREMLRARLNQRLATLGLNIDAGSLYINRGAVNEEAASRPAGSLLEVVLECVTRGISPSYIQNIDAVYNRPDTNMRDYLVAGLSILKAEGLIEEERGNFAGRHVAGLDRHWNTPLSAIATRTRKDALQAVLAQCLMAELSLSVMAGQLDAYAAERTASILIDSNLSAQYRVSIDPLAEVASVNFCSFVVNISQLGLAELPLNEHSYGYVLYTPIIGFEYFDSSNQMHARLTQRLSLPGTSIGFTQLREPAFAHLTRARLKQQTVDLAKLFSQRAGTVDLLAAGEAVLQLKVIQDDWVSSLASLKAGIKRVEWPEWLRAAGADAQMKYVELETSMLKYETEFQRVHNGFFSLGNYVKQHVADWTDSALGVELDADNVRVLVRNELQVEQKTIRHEENLTLTDYVAIGRFDQGRAPRLTLAGHEGSGLTVAKLEQWLENVSLRKSFAETRPAVMPDAYREAIYNKLISMIEFDLWGARHSGQLDARSADQIQKGLAGDPRVLINDVTFVDSLFPLKDTWVFQDERGDVGSQLAYLKTPGGRFEFKQFSNLEALSKQIKAWIQEHPGYSASIMYPNEARAAEKRAQESRYLLKTSNAKRIAKEPFSSAAYWMYRFWYESVQQSAPLNYRNSPAWLSRTHARLSTELKALCTVETRTTGYPTYEFFARRLIKSRVEELLKTLGHSVQVNPDQIFIQITAGETITLTDLIIQEKSFEPPSSPRPDPSDYPRFYWSTAHPALDSLDIRYIASWSKTLRPGEKYIQHLVSEFKSGATDYQFKRGVFFKKLQNEMLLALLSEYFQGQLNAEQFSTLFNLISSFEAKVPPKLGDPVVMTDSLYQFMVKNVRRIDGVLFLRVVTSKGVEDFLYTPNAPDDRSFRSTEDFVSLVRLRNSGFREYFINRVPAIDRTVVNSYFDELQRYVNTISAPQPLPGNRIRDLRYNYDRHLNQIINDVDEGTTSLAEIIGRLVYDNVKLSAAIVSLVVPPVGIALTALELAESTYKGLQAYRYGDNQAALTHLKDALIGILTLSQASTAKATVTKAQKTLIEFFDDAEKVVGLVASVTGQTLGKERLLEIVQQVLDDRDAESSRTTIH</sequence>
<dbReference type="Proteomes" id="UP001605918">
    <property type="component" value="Unassembled WGS sequence"/>
</dbReference>
<comment type="caution">
    <text evidence="1">The sequence shown here is derived from an EMBL/GenBank/DDBJ whole genome shotgun (WGS) entry which is preliminary data.</text>
</comment>
<proteinExistence type="predicted"/>
<evidence type="ECO:0000313" key="1">
    <source>
        <dbReference type="EMBL" id="MFG6206347.1"/>
    </source>
</evidence>
<organism evidence="1 2">
    <name type="scientific">Pseudomonas retamae</name>
    <dbReference type="NCBI Taxonomy" id="702110"/>
    <lineage>
        <taxon>Bacteria</taxon>
        <taxon>Pseudomonadati</taxon>
        <taxon>Pseudomonadota</taxon>
        <taxon>Gammaproteobacteria</taxon>
        <taxon>Pseudomonadales</taxon>
        <taxon>Pseudomonadaceae</taxon>
        <taxon>Pseudomonas</taxon>
    </lineage>
</organism>
<dbReference type="RefSeq" id="WP_394507450.1">
    <property type="nucleotide sequence ID" value="NZ_JBIEIL010000009.1"/>
</dbReference>